<dbReference type="EMBL" id="SOAN01000001">
    <property type="protein sequence ID" value="TDS87781.1"/>
    <property type="molecule type" value="Genomic_DNA"/>
</dbReference>
<dbReference type="GO" id="GO:0003700">
    <property type="term" value="F:DNA-binding transcription factor activity"/>
    <property type="evidence" value="ECO:0007669"/>
    <property type="project" value="InterPro"/>
</dbReference>
<dbReference type="InterPro" id="IPR000524">
    <property type="entry name" value="Tscrpt_reg_HTH_GntR"/>
</dbReference>
<sequence length="242" mass="27448">MTETQDFRITPAQSQALPRLVAEQLVKVIASSGSSELKLPTERELTEQFEVGRNVLREALTFLEGLGVVTVRKRERFGQTGRARAQLVAFSTRASVDELMTSDPIEVRRIVEPSTAALAAQRRTQEDVLELQHWIDSMQRCHENHGRVIDFDEAFHVSIARATHNHTLVELVTTLSDITHESREMSFEPVIAAESAIADHRRIFEAIRDQKPEEARQAMLDHVSFVEEMIHEASKTLEDQNV</sequence>
<organism evidence="5 6">
    <name type="scientific">Nesterenkonia aurantiaca</name>
    <dbReference type="NCBI Taxonomy" id="1436010"/>
    <lineage>
        <taxon>Bacteria</taxon>
        <taxon>Bacillati</taxon>
        <taxon>Actinomycetota</taxon>
        <taxon>Actinomycetes</taxon>
        <taxon>Micrococcales</taxon>
        <taxon>Micrococcaceae</taxon>
        <taxon>Nesterenkonia</taxon>
    </lineage>
</organism>
<dbReference type="RefSeq" id="WP_133725741.1">
    <property type="nucleotide sequence ID" value="NZ_SOAN01000001.1"/>
</dbReference>
<dbReference type="Pfam" id="PF00392">
    <property type="entry name" value="GntR"/>
    <property type="match status" value="1"/>
</dbReference>
<evidence type="ECO:0000313" key="5">
    <source>
        <dbReference type="EMBL" id="TDS87781.1"/>
    </source>
</evidence>
<accession>A0A4V3ECU1</accession>
<dbReference type="PANTHER" id="PTHR43537:SF5">
    <property type="entry name" value="UXU OPERON TRANSCRIPTIONAL REGULATOR"/>
    <property type="match status" value="1"/>
</dbReference>
<name>A0A4V3ECU1_9MICC</name>
<dbReference type="GO" id="GO:0003677">
    <property type="term" value="F:DNA binding"/>
    <property type="evidence" value="ECO:0007669"/>
    <property type="project" value="UniProtKB-KW"/>
</dbReference>
<keyword evidence="3" id="KW-0804">Transcription</keyword>
<dbReference type="InterPro" id="IPR008920">
    <property type="entry name" value="TF_FadR/GntR_C"/>
</dbReference>
<feature type="domain" description="HTH gntR-type" evidence="4">
    <location>
        <begin position="15"/>
        <end position="84"/>
    </location>
</feature>
<evidence type="ECO:0000313" key="6">
    <source>
        <dbReference type="Proteomes" id="UP000294506"/>
    </source>
</evidence>
<dbReference type="AlphaFoldDB" id="A0A4V3ECU1"/>
<gene>
    <name evidence="5" type="ORF">EV640_101577</name>
</gene>
<keyword evidence="6" id="KW-1185">Reference proteome</keyword>
<dbReference type="SMART" id="SM00895">
    <property type="entry name" value="FCD"/>
    <property type="match status" value="1"/>
</dbReference>
<dbReference type="SMART" id="SM00345">
    <property type="entry name" value="HTH_GNTR"/>
    <property type="match status" value="1"/>
</dbReference>
<evidence type="ECO:0000256" key="3">
    <source>
        <dbReference type="ARBA" id="ARBA00023163"/>
    </source>
</evidence>
<dbReference type="SUPFAM" id="SSF46785">
    <property type="entry name" value="Winged helix' DNA-binding domain"/>
    <property type="match status" value="1"/>
</dbReference>
<keyword evidence="2" id="KW-0238">DNA-binding</keyword>
<dbReference type="PANTHER" id="PTHR43537">
    <property type="entry name" value="TRANSCRIPTIONAL REGULATOR, GNTR FAMILY"/>
    <property type="match status" value="1"/>
</dbReference>
<dbReference type="PRINTS" id="PR00035">
    <property type="entry name" value="HTHGNTR"/>
</dbReference>
<evidence type="ECO:0000256" key="1">
    <source>
        <dbReference type="ARBA" id="ARBA00023015"/>
    </source>
</evidence>
<dbReference type="PROSITE" id="PS50949">
    <property type="entry name" value="HTH_GNTR"/>
    <property type="match status" value="1"/>
</dbReference>
<proteinExistence type="predicted"/>
<dbReference type="Pfam" id="PF07729">
    <property type="entry name" value="FCD"/>
    <property type="match status" value="1"/>
</dbReference>
<keyword evidence="1" id="KW-0805">Transcription regulation</keyword>
<dbReference type="Gene3D" id="1.10.10.10">
    <property type="entry name" value="Winged helix-like DNA-binding domain superfamily/Winged helix DNA-binding domain"/>
    <property type="match status" value="1"/>
</dbReference>
<evidence type="ECO:0000256" key="2">
    <source>
        <dbReference type="ARBA" id="ARBA00023125"/>
    </source>
</evidence>
<comment type="caution">
    <text evidence="5">The sequence shown here is derived from an EMBL/GenBank/DDBJ whole genome shotgun (WGS) entry which is preliminary data.</text>
</comment>
<dbReference type="Gene3D" id="1.20.120.530">
    <property type="entry name" value="GntR ligand-binding domain-like"/>
    <property type="match status" value="1"/>
</dbReference>
<dbReference type="InterPro" id="IPR011711">
    <property type="entry name" value="GntR_C"/>
</dbReference>
<evidence type="ECO:0000259" key="4">
    <source>
        <dbReference type="PROSITE" id="PS50949"/>
    </source>
</evidence>
<dbReference type="SUPFAM" id="SSF48008">
    <property type="entry name" value="GntR ligand-binding domain-like"/>
    <property type="match status" value="1"/>
</dbReference>
<dbReference type="Proteomes" id="UP000294506">
    <property type="component" value="Unassembled WGS sequence"/>
</dbReference>
<dbReference type="InterPro" id="IPR036390">
    <property type="entry name" value="WH_DNA-bd_sf"/>
</dbReference>
<reference evidence="5 6" key="1">
    <citation type="submission" date="2019-03" db="EMBL/GenBank/DDBJ databases">
        <title>Genomic Encyclopedia of Type Strains, Phase III (KMG-III): the genomes of soil and plant-associated and newly described type strains.</title>
        <authorList>
            <person name="Whitman W."/>
        </authorList>
    </citation>
    <scope>NUCLEOTIDE SEQUENCE [LARGE SCALE GENOMIC DNA]</scope>
    <source>
        <strain evidence="5 6">DSM 27373</strain>
    </source>
</reference>
<protein>
    <submittedName>
        <fullName evidence="5">GntR family transcriptional regulator</fullName>
    </submittedName>
</protein>
<dbReference type="InterPro" id="IPR036388">
    <property type="entry name" value="WH-like_DNA-bd_sf"/>
</dbReference>